<dbReference type="OrthoDB" id="8889898at2"/>
<accession>A0A368XX58</accession>
<protein>
    <submittedName>
        <fullName evidence="2">Uncharacterized protein DUF4760</fullName>
    </submittedName>
</protein>
<evidence type="ECO:0000313" key="3">
    <source>
        <dbReference type="Proteomes" id="UP000252884"/>
    </source>
</evidence>
<keyword evidence="1" id="KW-0812">Transmembrane</keyword>
<organism evidence="2 3">
    <name type="scientific">Pseudorhodoferax soli</name>
    <dbReference type="NCBI Taxonomy" id="545864"/>
    <lineage>
        <taxon>Bacteria</taxon>
        <taxon>Pseudomonadati</taxon>
        <taxon>Pseudomonadota</taxon>
        <taxon>Betaproteobacteria</taxon>
        <taxon>Burkholderiales</taxon>
        <taxon>Comamonadaceae</taxon>
    </lineage>
</organism>
<name>A0A368XX58_9BURK</name>
<keyword evidence="1" id="KW-1133">Transmembrane helix</keyword>
<reference evidence="2 3" key="1">
    <citation type="submission" date="2018-07" db="EMBL/GenBank/DDBJ databases">
        <title>Genomic Encyclopedia of Type Strains, Phase IV (KMG-IV): sequencing the most valuable type-strain genomes for metagenomic binning, comparative biology and taxonomic classification.</title>
        <authorList>
            <person name="Goeker M."/>
        </authorList>
    </citation>
    <scope>NUCLEOTIDE SEQUENCE [LARGE SCALE GENOMIC DNA]</scope>
    <source>
        <strain evidence="2 3">DSM 21634</strain>
    </source>
</reference>
<dbReference type="AlphaFoldDB" id="A0A368XX58"/>
<gene>
    <name evidence="2" type="ORF">DES41_105537</name>
</gene>
<evidence type="ECO:0000256" key="1">
    <source>
        <dbReference type="SAM" id="Phobius"/>
    </source>
</evidence>
<dbReference type="Proteomes" id="UP000252884">
    <property type="component" value="Unassembled WGS sequence"/>
</dbReference>
<sequence>MASHKGDPSFWRPSFVLGLLFFAALISLALFFWWHAWLRRTAPGEALDKQQIVVLLAAWLAVIGWITTAWTSIRNSVKQHTVNTLLQSRLSATYMERADRVNKFFGAYEARHSLKTRDPDADPTQGIAGDDEEALRYILNYFEYIAIGVRHGDLHEAMLRASLRSILTKTTFYSRDWIERRVGGGPTLAPNPLLYRNLRWLYLRWRDEAPGNDLRAFSMVRA</sequence>
<dbReference type="InterPro" id="IPR031876">
    <property type="entry name" value="DUF4760"/>
</dbReference>
<feature type="transmembrane region" description="Helical" evidence="1">
    <location>
        <begin position="53"/>
        <end position="73"/>
    </location>
</feature>
<dbReference type="Pfam" id="PF15956">
    <property type="entry name" value="DUF4760"/>
    <property type="match status" value="1"/>
</dbReference>
<dbReference type="EMBL" id="QPJK01000005">
    <property type="protein sequence ID" value="RCW70594.1"/>
    <property type="molecule type" value="Genomic_DNA"/>
</dbReference>
<dbReference type="RefSeq" id="WP_114469506.1">
    <property type="nucleotide sequence ID" value="NZ_QPJK01000005.1"/>
</dbReference>
<keyword evidence="3" id="KW-1185">Reference proteome</keyword>
<feature type="transmembrane region" description="Helical" evidence="1">
    <location>
        <begin position="15"/>
        <end position="33"/>
    </location>
</feature>
<proteinExistence type="predicted"/>
<evidence type="ECO:0000313" key="2">
    <source>
        <dbReference type="EMBL" id="RCW70594.1"/>
    </source>
</evidence>
<keyword evidence="1" id="KW-0472">Membrane</keyword>
<comment type="caution">
    <text evidence="2">The sequence shown here is derived from an EMBL/GenBank/DDBJ whole genome shotgun (WGS) entry which is preliminary data.</text>
</comment>